<protein>
    <submittedName>
        <fullName evidence="1">Uncharacterized protein</fullName>
    </submittedName>
</protein>
<organism evidence="1 2">
    <name type="scientific">Brachionus plicatilis</name>
    <name type="common">Marine rotifer</name>
    <name type="synonym">Brachionus muelleri</name>
    <dbReference type="NCBI Taxonomy" id="10195"/>
    <lineage>
        <taxon>Eukaryota</taxon>
        <taxon>Metazoa</taxon>
        <taxon>Spiralia</taxon>
        <taxon>Gnathifera</taxon>
        <taxon>Rotifera</taxon>
        <taxon>Eurotatoria</taxon>
        <taxon>Monogononta</taxon>
        <taxon>Pseudotrocha</taxon>
        <taxon>Ploima</taxon>
        <taxon>Brachionidae</taxon>
        <taxon>Brachionus</taxon>
    </lineage>
</organism>
<evidence type="ECO:0000313" key="1">
    <source>
        <dbReference type="EMBL" id="RNA30734.1"/>
    </source>
</evidence>
<proteinExistence type="predicted"/>
<keyword evidence="2" id="KW-1185">Reference proteome</keyword>
<accession>A0A3M7S4J1</accession>
<comment type="caution">
    <text evidence="1">The sequence shown here is derived from an EMBL/GenBank/DDBJ whole genome shotgun (WGS) entry which is preliminary data.</text>
</comment>
<name>A0A3M7S4J1_BRAPC</name>
<sequence>MRRLFSLISKTGLALDSINSIFLHIQVVKWIYDQNSSNKRDFFYEPLSKIKSHFFFKFFIDAKIGTNTEMVVLFRKKLKSVRARTKEMFF</sequence>
<dbReference type="Proteomes" id="UP000276133">
    <property type="component" value="Unassembled WGS sequence"/>
</dbReference>
<evidence type="ECO:0000313" key="2">
    <source>
        <dbReference type="Proteomes" id="UP000276133"/>
    </source>
</evidence>
<gene>
    <name evidence="1" type="ORF">BpHYR1_031640</name>
</gene>
<reference evidence="1 2" key="1">
    <citation type="journal article" date="2018" name="Sci. Rep.">
        <title>Genomic signatures of local adaptation to the degree of environmental predictability in rotifers.</title>
        <authorList>
            <person name="Franch-Gras L."/>
            <person name="Hahn C."/>
            <person name="Garcia-Roger E.M."/>
            <person name="Carmona M.J."/>
            <person name="Serra M."/>
            <person name="Gomez A."/>
        </authorList>
    </citation>
    <scope>NUCLEOTIDE SEQUENCE [LARGE SCALE GENOMIC DNA]</scope>
    <source>
        <strain evidence="1">HYR1</strain>
    </source>
</reference>
<dbReference type="EMBL" id="REGN01002049">
    <property type="protein sequence ID" value="RNA30734.1"/>
    <property type="molecule type" value="Genomic_DNA"/>
</dbReference>
<dbReference type="AlphaFoldDB" id="A0A3M7S4J1"/>